<accession>A0A2P2JYV3</accession>
<organism evidence="1">
    <name type="scientific">Rhizophora mucronata</name>
    <name type="common">Asiatic mangrove</name>
    <dbReference type="NCBI Taxonomy" id="61149"/>
    <lineage>
        <taxon>Eukaryota</taxon>
        <taxon>Viridiplantae</taxon>
        <taxon>Streptophyta</taxon>
        <taxon>Embryophyta</taxon>
        <taxon>Tracheophyta</taxon>
        <taxon>Spermatophyta</taxon>
        <taxon>Magnoliopsida</taxon>
        <taxon>eudicotyledons</taxon>
        <taxon>Gunneridae</taxon>
        <taxon>Pentapetalae</taxon>
        <taxon>rosids</taxon>
        <taxon>fabids</taxon>
        <taxon>Malpighiales</taxon>
        <taxon>Rhizophoraceae</taxon>
        <taxon>Rhizophora</taxon>
    </lineage>
</organism>
<proteinExistence type="predicted"/>
<dbReference type="AlphaFoldDB" id="A0A2P2JYV3"/>
<protein>
    <submittedName>
        <fullName evidence="1">Uncharacterized protein</fullName>
    </submittedName>
</protein>
<sequence>MISISMVFDAAELYLTLSVSSHSFIEPQTHMSSIVACNNYNKSNRCSSRKLWKNTKRTICLFCQKPHMEISAKI</sequence>
<dbReference type="EMBL" id="GGEC01018157">
    <property type="protein sequence ID" value="MBW98640.1"/>
    <property type="molecule type" value="Transcribed_RNA"/>
</dbReference>
<evidence type="ECO:0000313" key="1">
    <source>
        <dbReference type="EMBL" id="MBW98640.1"/>
    </source>
</evidence>
<reference evidence="1" key="1">
    <citation type="submission" date="2018-02" db="EMBL/GenBank/DDBJ databases">
        <title>Rhizophora mucronata_Transcriptome.</title>
        <authorList>
            <person name="Meera S.P."/>
            <person name="Sreeshan A."/>
            <person name="Augustine A."/>
        </authorList>
    </citation>
    <scope>NUCLEOTIDE SEQUENCE</scope>
    <source>
        <tissue evidence="1">Leaf</tissue>
    </source>
</reference>
<name>A0A2P2JYV3_RHIMU</name>